<reference evidence="1 2" key="1">
    <citation type="submission" date="2020-07" db="EMBL/GenBank/DDBJ databases">
        <title>Sequencing the genomes of 1000 actinobacteria strains.</title>
        <authorList>
            <person name="Klenk H.-P."/>
        </authorList>
    </citation>
    <scope>NUCLEOTIDE SEQUENCE [LARGE SCALE GENOMIC DNA]</scope>
    <source>
        <strain evidence="1 2">DSM 24482</strain>
    </source>
</reference>
<proteinExistence type="predicted"/>
<accession>A0A7Y9FG52</accession>
<dbReference type="RefSeq" id="WP_140458164.1">
    <property type="nucleotide sequence ID" value="NZ_JACCBK010000001.1"/>
</dbReference>
<dbReference type="EMBL" id="JACCBK010000001">
    <property type="protein sequence ID" value="NYD86563.1"/>
    <property type="molecule type" value="Genomic_DNA"/>
</dbReference>
<protein>
    <submittedName>
        <fullName evidence="1">Uncharacterized protein</fullName>
    </submittedName>
</protein>
<gene>
    <name evidence="1" type="ORF">BKA21_002112</name>
</gene>
<sequence>MMSDPTTPGATADPQVLGLVPAPRRRTALVTGVLAALLLAGAWWSTAPVPRLTADDGAAGAVHDLGDGRVLVGVVLERGGVGPVELLDVEDVPGARVLGAWLEATPADSPGESVFGRGGPGTPVPGAPLGEAAALPARSEAGDGGWLVVLWDVDDCTTLLERAVAPVARVRTVAGITIDAPLPELASPAAAACADA</sequence>
<dbReference type="AlphaFoldDB" id="A0A7Y9FG52"/>
<comment type="caution">
    <text evidence="1">The sequence shown here is derived from an EMBL/GenBank/DDBJ whole genome shotgun (WGS) entry which is preliminary data.</text>
</comment>
<evidence type="ECO:0000313" key="2">
    <source>
        <dbReference type="Proteomes" id="UP000577956"/>
    </source>
</evidence>
<dbReference type="Proteomes" id="UP000577956">
    <property type="component" value="Unassembled WGS sequence"/>
</dbReference>
<evidence type="ECO:0000313" key="1">
    <source>
        <dbReference type="EMBL" id="NYD86563.1"/>
    </source>
</evidence>
<organism evidence="1 2">
    <name type="scientific">Cellulomonas oligotrophica</name>
    <dbReference type="NCBI Taxonomy" id="931536"/>
    <lineage>
        <taxon>Bacteria</taxon>
        <taxon>Bacillati</taxon>
        <taxon>Actinomycetota</taxon>
        <taxon>Actinomycetes</taxon>
        <taxon>Micrococcales</taxon>
        <taxon>Cellulomonadaceae</taxon>
        <taxon>Cellulomonas</taxon>
    </lineage>
</organism>
<name>A0A7Y9FG52_9CELL</name>